<gene>
    <name evidence="1" type="ORF">LFTS_01246</name>
</gene>
<organism evidence="1">
    <name type="scientific">Leptospirillum ferriphilum</name>
    <dbReference type="NCBI Taxonomy" id="178606"/>
    <lineage>
        <taxon>Bacteria</taxon>
        <taxon>Pseudomonadati</taxon>
        <taxon>Nitrospirota</taxon>
        <taxon>Nitrospiria</taxon>
        <taxon>Nitrospirales</taxon>
        <taxon>Nitrospiraceae</taxon>
        <taxon>Leptospirillum</taxon>
    </lineage>
</organism>
<proteinExistence type="predicted"/>
<protein>
    <submittedName>
        <fullName evidence="1">TolB amino-terminal domain-containing protein</fullName>
    </submittedName>
</protein>
<sequence length="188" mass="20549" precursor="true">MTRLRILGRIPIMMLLLFLLLPEMSGCASSGEEFVAPNTDLSGRKVVVLPFSNLTTTPDAGQAVTSIVLTALRIRHPFVLLPLPNGTLSSPAKERADDFLSPDLRSRIRSLTGADAALVGTVTEYEYRAGGTTRPVASFSWSLLSLRTGRTLWTASASRMGSCFWSCRKTLSALSRDLVDEKIRELPH</sequence>
<accession>A0A2I2MFY4</accession>
<reference evidence="1" key="1">
    <citation type="submission" date="2017-12" db="EMBL/GenBank/DDBJ databases">
        <authorList>
            <consortium name="SysMetEx"/>
        </authorList>
    </citation>
    <scope>NUCLEOTIDE SEQUENCE</scope>
    <source>
        <strain evidence="1">Pb_238</strain>
    </source>
</reference>
<dbReference type="RefSeq" id="WP_180271630.1">
    <property type="nucleotide sequence ID" value="NZ_OBMB01000001.1"/>
</dbReference>
<name>A0A2I2MFY4_9BACT</name>
<dbReference type="AlphaFoldDB" id="A0A2I2MFY4"/>
<evidence type="ECO:0000313" key="1">
    <source>
        <dbReference type="EMBL" id="SOU92619.1"/>
    </source>
</evidence>
<dbReference type="EMBL" id="LT966316">
    <property type="protein sequence ID" value="SOU92619.1"/>
    <property type="molecule type" value="Genomic_DNA"/>
</dbReference>
<dbReference type="Gene3D" id="3.40.50.10610">
    <property type="entry name" value="ABC-type transport auxiliary lipoprotein component"/>
    <property type="match status" value="1"/>
</dbReference>